<organism evidence="9 10">
    <name type="scientific">Natrarchaeobaculum aegyptiacum</name>
    <dbReference type="NCBI Taxonomy" id="745377"/>
    <lineage>
        <taxon>Archaea</taxon>
        <taxon>Methanobacteriati</taxon>
        <taxon>Methanobacteriota</taxon>
        <taxon>Stenosarchaea group</taxon>
        <taxon>Halobacteria</taxon>
        <taxon>Halobacteriales</taxon>
        <taxon>Natrialbaceae</taxon>
        <taxon>Natrarchaeobaculum</taxon>
    </lineage>
</organism>
<dbReference type="GeneID" id="32894694"/>
<proteinExistence type="inferred from homology"/>
<keyword evidence="4 7" id="KW-0812">Transmembrane</keyword>
<evidence type="ECO:0000256" key="5">
    <source>
        <dbReference type="ARBA" id="ARBA00022989"/>
    </source>
</evidence>
<evidence type="ECO:0000256" key="3">
    <source>
        <dbReference type="ARBA" id="ARBA00022475"/>
    </source>
</evidence>
<evidence type="ECO:0000259" key="8">
    <source>
        <dbReference type="PROSITE" id="PS50928"/>
    </source>
</evidence>
<feature type="transmembrane region" description="Helical" evidence="7">
    <location>
        <begin position="154"/>
        <end position="177"/>
    </location>
</feature>
<dbReference type="OrthoDB" id="45815at2157"/>
<evidence type="ECO:0000256" key="6">
    <source>
        <dbReference type="ARBA" id="ARBA00023136"/>
    </source>
</evidence>
<dbReference type="InterPro" id="IPR050901">
    <property type="entry name" value="BP-dep_ABC_trans_perm"/>
</dbReference>
<keyword evidence="2 7" id="KW-0813">Transport</keyword>
<dbReference type="InterPro" id="IPR000515">
    <property type="entry name" value="MetI-like"/>
</dbReference>
<dbReference type="Gene3D" id="1.10.3720.10">
    <property type="entry name" value="MetI-like"/>
    <property type="match status" value="1"/>
</dbReference>
<keyword evidence="3" id="KW-1003">Cell membrane</keyword>
<feature type="transmembrane region" description="Helical" evidence="7">
    <location>
        <begin position="88"/>
        <end position="115"/>
    </location>
</feature>
<feature type="transmembrane region" description="Helical" evidence="7">
    <location>
        <begin position="263"/>
        <end position="286"/>
    </location>
</feature>
<dbReference type="AlphaFoldDB" id="A0A2Z2HSS9"/>
<evidence type="ECO:0000256" key="1">
    <source>
        <dbReference type="ARBA" id="ARBA00004651"/>
    </source>
</evidence>
<dbReference type="RefSeq" id="WP_086888648.1">
    <property type="nucleotide sequence ID" value="NZ_CP019893.1"/>
</dbReference>
<sequence>MSTKDETPEFGRSFRVPHTVRSLIYRAGLWGSYGVLFLILGFPVYWMAQNAFKTRLALEEAGISFLPDAASFTLENFEVVMNPTVGRYLLNSIIVSAGVVITVIVVSLVAGYGLARFQYKYKVRIARFLLVGYMFSPIVLAIPLYLIWDTLGLLNRYVGLILALSAISLPFAVWLMWKYIQTIPASMEESAWVAGAPRWRGFLDVIVPQTKPAMIANSVFAFAIAWGDFTFSYILMPDDSATTFPPGIFRLFHSSWETGWTEFMAVSLLVSMPALLFAFFLQSYLLQGFKIRAL</sequence>
<protein>
    <submittedName>
        <fullName evidence="9">ABC transporter permease</fullName>
    </submittedName>
</protein>
<keyword evidence="6 7" id="KW-0472">Membrane</keyword>
<dbReference type="KEGG" id="naj:B1756_11415"/>
<evidence type="ECO:0000313" key="10">
    <source>
        <dbReference type="Proteomes" id="UP000250088"/>
    </source>
</evidence>
<gene>
    <name evidence="9" type="ORF">B1756_11415</name>
</gene>
<comment type="subcellular location">
    <subcellularLocation>
        <location evidence="1 7">Cell membrane</location>
        <topology evidence="1 7">Multi-pass membrane protein</topology>
    </subcellularLocation>
</comment>
<comment type="similarity">
    <text evidence="7">Belongs to the binding-protein-dependent transport system permease family.</text>
</comment>
<dbReference type="EMBL" id="CP019893">
    <property type="protein sequence ID" value="ARS90271.1"/>
    <property type="molecule type" value="Genomic_DNA"/>
</dbReference>
<evidence type="ECO:0000256" key="2">
    <source>
        <dbReference type="ARBA" id="ARBA00022448"/>
    </source>
</evidence>
<dbReference type="PROSITE" id="PS50928">
    <property type="entry name" value="ABC_TM1"/>
    <property type="match status" value="1"/>
</dbReference>
<feature type="domain" description="ABC transmembrane type-1" evidence="8">
    <location>
        <begin position="89"/>
        <end position="281"/>
    </location>
</feature>
<dbReference type="Proteomes" id="UP000250088">
    <property type="component" value="Chromosome"/>
</dbReference>
<dbReference type="GO" id="GO:0005886">
    <property type="term" value="C:plasma membrane"/>
    <property type="evidence" value="ECO:0007669"/>
    <property type="project" value="UniProtKB-SubCell"/>
</dbReference>
<dbReference type="PANTHER" id="PTHR32243:SF18">
    <property type="entry name" value="INNER MEMBRANE ABC TRANSPORTER PERMEASE PROTEIN YCJP"/>
    <property type="match status" value="1"/>
</dbReference>
<name>A0A2Z2HSS9_9EURY</name>
<dbReference type="PANTHER" id="PTHR32243">
    <property type="entry name" value="MALTOSE TRANSPORT SYSTEM PERMEASE-RELATED"/>
    <property type="match status" value="1"/>
</dbReference>
<reference evidence="10" key="1">
    <citation type="submission" date="2017-02" db="EMBL/GenBank/DDBJ databases">
        <title>Natronthermophilus aegyptiacus gen. nov.,sp. nov., an aerobic, extremely halophilic alkalithermophilic archaeon isolated from the athalassohaline Wadi An Natrun, Egypt.</title>
        <authorList>
            <person name="Zhao B."/>
        </authorList>
    </citation>
    <scope>NUCLEOTIDE SEQUENCE [LARGE SCALE GENOMIC DNA]</scope>
    <source>
        <strain evidence="10">JW/NM-HA 15</strain>
    </source>
</reference>
<dbReference type="GO" id="GO:0055085">
    <property type="term" value="P:transmembrane transport"/>
    <property type="evidence" value="ECO:0007669"/>
    <property type="project" value="InterPro"/>
</dbReference>
<dbReference type="Pfam" id="PF00528">
    <property type="entry name" value="BPD_transp_1"/>
    <property type="match status" value="1"/>
</dbReference>
<evidence type="ECO:0000313" key="9">
    <source>
        <dbReference type="EMBL" id="ARS90271.1"/>
    </source>
</evidence>
<keyword evidence="10" id="KW-1185">Reference proteome</keyword>
<feature type="transmembrane region" description="Helical" evidence="7">
    <location>
        <begin position="23"/>
        <end position="46"/>
    </location>
</feature>
<keyword evidence="5 7" id="KW-1133">Transmembrane helix</keyword>
<dbReference type="SUPFAM" id="SSF161098">
    <property type="entry name" value="MetI-like"/>
    <property type="match status" value="1"/>
</dbReference>
<dbReference type="InterPro" id="IPR035906">
    <property type="entry name" value="MetI-like_sf"/>
</dbReference>
<feature type="transmembrane region" description="Helical" evidence="7">
    <location>
        <begin position="215"/>
        <end position="236"/>
    </location>
</feature>
<feature type="transmembrane region" description="Helical" evidence="7">
    <location>
        <begin position="127"/>
        <end position="148"/>
    </location>
</feature>
<evidence type="ECO:0000256" key="4">
    <source>
        <dbReference type="ARBA" id="ARBA00022692"/>
    </source>
</evidence>
<evidence type="ECO:0000256" key="7">
    <source>
        <dbReference type="RuleBase" id="RU363032"/>
    </source>
</evidence>
<dbReference type="CDD" id="cd06261">
    <property type="entry name" value="TM_PBP2"/>
    <property type="match status" value="1"/>
</dbReference>
<accession>A0A2Z2HSS9</accession>